<organism evidence="1 2">
    <name type="scientific">Colletotrichum asianum</name>
    <dbReference type="NCBI Taxonomy" id="702518"/>
    <lineage>
        <taxon>Eukaryota</taxon>
        <taxon>Fungi</taxon>
        <taxon>Dikarya</taxon>
        <taxon>Ascomycota</taxon>
        <taxon>Pezizomycotina</taxon>
        <taxon>Sordariomycetes</taxon>
        <taxon>Hypocreomycetidae</taxon>
        <taxon>Glomerellales</taxon>
        <taxon>Glomerellaceae</taxon>
        <taxon>Colletotrichum</taxon>
        <taxon>Colletotrichum gloeosporioides species complex</taxon>
    </lineage>
</organism>
<sequence>FLITKKDSNIKLINLYIKFNKISIKDTFFPPKGNKFSKDFTNYKIISLLNLFSKYN</sequence>
<dbReference type="AlphaFoldDB" id="A0A8H3W014"/>
<dbReference type="Proteomes" id="UP000434172">
    <property type="component" value="Unassembled WGS sequence"/>
</dbReference>
<evidence type="ECO:0000313" key="1">
    <source>
        <dbReference type="EMBL" id="KAF0315798.1"/>
    </source>
</evidence>
<comment type="caution">
    <text evidence="1">The sequence shown here is derived from an EMBL/GenBank/DDBJ whole genome shotgun (WGS) entry which is preliminary data.</text>
</comment>
<accession>A0A8H3W014</accession>
<dbReference type="EMBL" id="WOWK01000185">
    <property type="protein sequence ID" value="KAF0315798.1"/>
    <property type="molecule type" value="Genomic_DNA"/>
</dbReference>
<protein>
    <submittedName>
        <fullName evidence="1">Uncharacterized protein</fullName>
    </submittedName>
</protein>
<evidence type="ECO:0000313" key="2">
    <source>
        <dbReference type="Proteomes" id="UP000434172"/>
    </source>
</evidence>
<reference evidence="1 2" key="1">
    <citation type="submission" date="2019-12" db="EMBL/GenBank/DDBJ databases">
        <title>A genome sequence resource for the geographically widespread anthracnose pathogen Colletotrichum asianum.</title>
        <authorList>
            <person name="Meng Y."/>
        </authorList>
    </citation>
    <scope>NUCLEOTIDE SEQUENCE [LARGE SCALE GENOMIC DNA]</scope>
    <source>
        <strain evidence="1 2">ICMP 18580</strain>
    </source>
</reference>
<gene>
    <name evidence="1" type="ORF">GQ607_016947</name>
</gene>
<name>A0A8H3W014_9PEZI</name>
<feature type="non-terminal residue" evidence="1">
    <location>
        <position position="1"/>
    </location>
</feature>
<dbReference type="OrthoDB" id="5401984at2759"/>
<keyword evidence="2" id="KW-1185">Reference proteome</keyword>
<proteinExistence type="predicted"/>